<comment type="caution">
    <text evidence="1">The sequence shown here is derived from an EMBL/GenBank/DDBJ whole genome shotgun (WGS) entry which is preliminary data.</text>
</comment>
<reference evidence="1 2" key="1">
    <citation type="submission" date="2016-10" db="EMBL/GenBank/DDBJ databases">
        <authorList>
            <person name="Varghese N."/>
            <person name="Submissions S."/>
        </authorList>
    </citation>
    <scope>NUCLEOTIDE SEQUENCE [LARGE SCALE GENOMIC DNA]</scope>
    <source>
        <strain evidence="1 2">DSM 14526</strain>
    </source>
</reference>
<organism evidence="1 2">
    <name type="scientific">Trichococcus collinsii</name>
    <dbReference type="NCBI Taxonomy" id="157076"/>
    <lineage>
        <taxon>Bacteria</taxon>
        <taxon>Bacillati</taxon>
        <taxon>Bacillota</taxon>
        <taxon>Bacilli</taxon>
        <taxon>Lactobacillales</taxon>
        <taxon>Carnobacteriaceae</taxon>
        <taxon>Trichococcus</taxon>
    </lineage>
</organism>
<proteinExistence type="predicted"/>
<keyword evidence="2" id="KW-1185">Reference proteome</keyword>
<accession>A0AB37ZYD4</accession>
<dbReference type="RefSeq" id="WP_086986862.1">
    <property type="nucleotide sequence ID" value="NZ_FJNA01000002.1"/>
</dbReference>
<evidence type="ECO:0000313" key="2">
    <source>
        <dbReference type="Proteomes" id="UP000199042"/>
    </source>
</evidence>
<dbReference type="Proteomes" id="UP000199042">
    <property type="component" value="Unassembled WGS sequence"/>
</dbReference>
<dbReference type="AlphaFoldDB" id="A0AB37ZYD4"/>
<evidence type="ECO:0008006" key="3">
    <source>
        <dbReference type="Google" id="ProtNLM"/>
    </source>
</evidence>
<gene>
    <name evidence="1" type="ORF">SAMN04488525_101820</name>
</gene>
<protein>
    <recommendedName>
        <fullName evidence="3">Bacteriophage HK97-gp10, tail-component</fullName>
    </recommendedName>
</protein>
<evidence type="ECO:0000313" key="1">
    <source>
        <dbReference type="EMBL" id="SDZ99627.1"/>
    </source>
</evidence>
<sequence>MAVKITGLPALQEALQSRYGQARMQEITDHALLEGGEVIKKELAQNFQSFKDTGASIKEITISEPMVSAAGRRREIHWVGPDDRYRLIHINEWGTIKNPNPAGKGKVAASLEGGKKAYKRVIKKVMESEL</sequence>
<dbReference type="EMBL" id="FNQH01000001">
    <property type="protein sequence ID" value="SDZ99627.1"/>
    <property type="molecule type" value="Genomic_DNA"/>
</dbReference>
<name>A0AB37ZYD4_9LACT</name>